<dbReference type="Proteomes" id="UP000749471">
    <property type="component" value="Unassembled WGS sequence"/>
</dbReference>
<proteinExistence type="predicted"/>
<dbReference type="RefSeq" id="WP_216517842.1">
    <property type="nucleotide sequence ID" value="NZ_JAHLPM010000004.1"/>
</dbReference>
<organism evidence="2 3">
    <name type="scientific">Tissierella simiarum</name>
    <dbReference type="NCBI Taxonomy" id="2841534"/>
    <lineage>
        <taxon>Bacteria</taxon>
        <taxon>Bacillati</taxon>
        <taxon>Bacillota</taxon>
        <taxon>Tissierellia</taxon>
        <taxon>Tissierellales</taxon>
        <taxon>Tissierellaceae</taxon>
        <taxon>Tissierella</taxon>
    </lineage>
</organism>
<accession>A0ABS6E3W1</accession>
<evidence type="ECO:0000313" key="2">
    <source>
        <dbReference type="EMBL" id="MBU5437585.1"/>
    </source>
</evidence>
<gene>
    <name evidence="2" type="ORF">KQI42_06180</name>
</gene>
<sequence length="137" mass="15624">MLVLREINESEIYLITGLLKDENIVNNITNNDIIYVMYDNERIIGAAKATIVKDYGIFDYLLIIKDQRGSNLGDGLLRALLNKLNSIGIKQIFYSSENNYLLKKGFEYSIDSNLKLQIHIPTFLNRSCKSCGDLNDL</sequence>
<feature type="domain" description="N-acetyltransferase" evidence="1">
    <location>
        <begin position="2"/>
        <end position="127"/>
    </location>
</feature>
<protein>
    <submittedName>
        <fullName evidence="2">GNAT family N-acetyltransferase</fullName>
    </submittedName>
</protein>
<dbReference type="CDD" id="cd04301">
    <property type="entry name" value="NAT_SF"/>
    <property type="match status" value="1"/>
</dbReference>
<dbReference type="PROSITE" id="PS51186">
    <property type="entry name" value="GNAT"/>
    <property type="match status" value="1"/>
</dbReference>
<dbReference type="InterPro" id="IPR000182">
    <property type="entry name" value="GNAT_dom"/>
</dbReference>
<reference evidence="2 3" key="1">
    <citation type="submission" date="2021-06" db="EMBL/GenBank/DDBJ databases">
        <authorList>
            <person name="Sun Q."/>
            <person name="Li D."/>
        </authorList>
    </citation>
    <scope>NUCLEOTIDE SEQUENCE [LARGE SCALE GENOMIC DNA]</scope>
    <source>
        <strain evidence="2 3">MSJ-40</strain>
    </source>
</reference>
<name>A0ABS6E3W1_9FIRM</name>
<dbReference type="Pfam" id="PF00583">
    <property type="entry name" value="Acetyltransf_1"/>
    <property type="match status" value="1"/>
</dbReference>
<dbReference type="EMBL" id="JAHLPM010000004">
    <property type="protein sequence ID" value="MBU5437585.1"/>
    <property type="molecule type" value="Genomic_DNA"/>
</dbReference>
<evidence type="ECO:0000313" key="3">
    <source>
        <dbReference type="Proteomes" id="UP000749471"/>
    </source>
</evidence>
<keyword evidence="3" id="KW-1185">Reference proteome</keyword>
<comment type="caution">
    <text evidence="2">The sequence shown here is derived from an EMBL/GenBank/DDBJ whole genome shotgun (WGS) entry which is preliminary data.</text>
</comment>
<evidence type="ECO:0000259" key="1">
    <source>
        <dbReference type="PROSITE" id="PS51186"/>
    </source>
</evidence>